<name>A0A822ZSK4_NELNU</name>
<dbReference type="Proteomes" id="UP000607653">
    <property type="component" value="Unassembled WGS sequence"/>
</dbReference>
<proteinExistence type="predicted"/>
<keyword evidence="2" id="KW-1185">Reference proteome</keyword>
<organism evidence="1 2">
    <name type="scientific">Nelumbo nucifera</name>
    <name type="common">Sacred lotus</name>
    <dbReference type="NCBI Taxonomy" id="4432"/>
    <lineage>
        <taxon>Eukaryota</taxon>
        <taxon>Viridiplantae</taxon>
        <taxon>Streptophyta</taxon>
        <taxon>Embryophyta</taxon>
        <taxon>Tracheophyta</taxon>
        <taxon>Spermatophyta</taxon>
        <taxon>Magnoliopsida</taxon>
        <taxon>Proteales</taxon>
        <taxon>Nelumbonaceae</taxon>
        <taxon>Nelumbo</taxon>
    </lineage>
</organism>
<comment type="caution">
    <text evidence="1">The sequence shown here is derived from an EMBL/GenBank/DDBJ whole genome shotgun (WGS) entry which is preliminary data.</text>
</comment>
<sequence length="24" mass="2885">MGLLLFKQQENKVWYLNSRESTSL</sequence>
<evidence type="ECO:0000313" key="2">
    <source>
        <dbReference type="Proteomes" id="UP000607653"/>
    </source>
</evidence>
<accession>A0A822ZSK4</accession>
<gene>
    <name evidence="1" type="ORF">HUJ06_017804</name>
</gene>
<evidence type="ECO:0000313" key="1">
    <source>
        <dbReference type="EMBL" id="DAD47867.1"/>
    </source>
</evidence>
<reference evidence="1 2" key="1">
    <citation type="journal article" date="2020" name="Mol. Biol. Evol.">
        <title>Distinct Expression and Methylation Patterns for Genes with Different Fates following a Single Whole-Genome Duplication in Flowering Plants.</title>
        <authorList>
            <person name="Shi T."/>
            <person name="Rahmani R.S."/>
            <person name="Gugger P.F."/>
            <person name="Wang M."/>
            <person name="Li H."/>
            <person name="Zhang Y."/>
            <person name="Li Z."/>
            <person name="Wang Q."/>
            <person name="Van de Peer Y."/>
            <person name="Marchal K."/>
            <person name="Chen J."/>
        </authorList>
    </citation>
    <scope>NUCLEOTIDE SEQUENCE [LARGE SCALE GENOMIC DNA]</scope>
    <source>
        <tissue evidence="1">Leaf</tissue>
    </source>
</reference>
<protein>
    <submittedName>
        <fullName evidence="1">Uncharacterized protein</fullName>
    </submittedName>
</protein>
<dbReference type="AlphaFoldDB" id="A0A822ZSK4"/>
<dbReference type="EMBL" id="DUZY01000008">
    <property type="protein sequence ID" value="DAD47867.1"/>
    <property type="molecule type" value="Genomic_DNA"/>
</dbReference>